<evidence type="ECO:0000313" key="2">
    <source>
        <dbReference type="EMBL" id="MFD1547095.1"/>
    </source>
</evidence>
<protein>
    <submittedName>
        <fullName evidence="2">Uncharacterized protein</fullName>
    </submittedName>
</protein>
<evidence type="ECO:0000256" key="1">
    <source>
        <dbReference type="SAM" id="MobiDB-lite"/>
    </source>
</evidence>
<accession>A0ABW4GWT2</accession>
<proteinExistence type="predicted"/>
<evidence type="ECO:0000313" key="3">
    <source>
        <dbReference type="Proteomes" id="UP001597097"/>
    </source>
</evidence>
<dbReference type="Proteomes" id="UP001597097">
    <property type="component" value="Unassembled WGS sequence"/>
</dbReference>
<keyword evidence="3" id="KW-1185">Reference proteome</keyword>
<reference evidence="3" key="1">
    <citation type="journal article" date="2019" name="Int. J. Syst. Evol. Microbiol.">
        <title>The Global Catalogue of Microorganisms (GCM) 10K type strain sequencing project: providing services to taxonomists for standard genome sequencing and annotation.</title>
        <authorList>
            <consortium name="The Broad Institute Genomics Platform"/>
            <consortium name="The Broad Institute Genome Sequencing Center for Infectious Disease"/>
            <person name="Wu L."/>
            <person name="Ma J."/>
        </authorList>
    </citation>
    <scope>NUCLEOTIDE SEQUENCE [LARGE SCALE GENOMIC DNA]</scope>
    <source>
        <strain evidence="3">CGMCC 1.15399</strain>
    </source>
</reference>
<comment type="caution">
    <text evidence="2">The sequence shown here is derived from an EMBL/GenBank/DDBJ whole genome shotgun (WGS) entry which is preliminary data.</text>
</comment>
<organism evidence="2 3">
    <name type="scientific">Nonomuraea guangzhouensis</name>
    <dbReference type="NCBI Taxonomy" id="1291555"/>
    <lineage>
        <taxon>Bacteria</taxon>
        <taxon>Bacillati</taxon>
        <taxon>Actinomycetota</taxon>
        <taxon>Actinomycetes</taxon>
        <taxon>Streptosporangiales</taxon>
        <taxon>Streptosporangiaceae</taxon>
        <taxon>Nonomuraea</taxon>
    </lineage>
</organism>
<feature type="region of interest" description="Disordered" evidence="1">
    <location>
        <begin position="1"/>
        <end position="23"/>
    </location>
</feature>
<dbReference type="EMBL" id="JBHUCM010000072">
    <property type="protein sequence ID" value="MFD1547095.1"/>
    <property type="molecule type" value="Genomic_DNA"/>
</dbReference>
<sequence>MRPTFATTGCTSTTAGGRHEEARESWRESLELLREARLLAPVEVAGYLAQPVPDTPEPIRNQL</sequence>
<name>A0ABW4GWT2_9ACTN</name>
<gene>
    <name evidence="2" type="ORF">ACFSJ0_59360</name>
</gene>
<feature type="compositionally biased region" description="Low complexity" evidence="1">
    <location>
        <begin position="1"/>
        <end position="16"/>
    </location>
</feature>
<dbReference type="RefSeq" id="WP_219532466.1">
    <property type="nucleotide sequence ID" value="NZ_JAHKRM010000014.1"/>
</dbReference>